<comment type="caution">
    <text evidence="2">The sequence shown here is derived from an EMBL/GenBank/DDBJ whole genome shotgun (WGS) entry which is preliminary data.</text>
</comment>
<protein>
    <submittedName>
        <fullName evidence="2">DUF3263 domain-containing protein</fullName>
    </submittedName>
</protein>
<gene>
    <name evidence="2" type="ORF">ACFSBI_00720</name>
</gene>
<dbReference type="Proteomes" id="UP001597347">
    <property type="component" value="Unassembled WGS sequence"/>
</dbReference>
<dbReference type="EMBL" id="JBHUEA010000001">
    <property type="protein sequence ID" value="MFD1720059.1"/>
    <property type="molecule type" value="Genomic_DNA"/>
</dbReference>
<keyword evidence="3" id="KW-1185">Reference proteome</keyword>
<dbReference type="Pfam" id="PF11662">
    <property type="entry name" value="DUF3263"/>
    <property type="match status" value="1"/>
</dbReference>
<evidence type="ECO:0000313" key="3">
    <source>
        <dbReference type="Proteomes" id="UP001597347"/>
    </source>
</evidence>
<sequence length="81" mass="9866">MLTHADIRLLEFEDAHPRHTGLKTDAIRMRLGMTTSRYYQRLQVLAARPEVEDRWPRVARRVQRRTQQRADERAQLDRWLR</sequence>
<dbReference type="RefSeq" id="WP_377931266.1">
    <property type="nucleotide sequence ID" value="NZ_JBHUEA010000001.1"/>
</dbReference>
<proteinExistence type="predicted"/>
<feature type="region of interest" description="Disordered" evidence="1">
    <location>
        <begin position="62"/>
        <end position="81"/>
    </location>
</feature>
<organism evidence="2 3">
    <name type="scientific">Amnibacterium endophyticum</name>
    <dbReference type="NCBI Taxonomy" id="2109337"/>
    <lineage>
        <taxon>Bacteria</taxon>
        <taxon>Bacillati</taxon>
        <taxon>Actinomycetota</taxon>
        <taxon>Actinomycetes</taxon>
        <taxon>Micrococcales</taxon>
        <taxon>Microbacteriaceae</taxon>
        <taxon>Amnibacterium</taxon>
    </lineage>
</organism>
<accession>A0ABW4LDN8</accession>
<name>A0ABW4LDN8_9MICO</name>
<evidence type="ECO:0000313" key="2">
    <source>
        <dbReference type="EMBL" id="MFD1720059.1"/>
    </source>
</evidence>
<feature type="compositionally biased region" description="Basic and acidic residues" evidence="1">
    <location>
        <begin position="68"/>
        <end position="81"/>
    </location>
</feature>
<dbReference type="InterPro" id="IPR021678">
    <property type="entry name" value="DUF3263"/>
</dbReference>
<evidence type="ECO:0000256" key="1">
    <source>
        <dbReference type="SAM" id="MobiDB-lite"/>
    </source>
</evidence>
<reference evidence="3" key="1">
    <citation type="journal article" date="2019" name="Int. J. Syst. Evol. Microbiol.">
        <title>The Global Catalogue of Microorganisms (GCM) 10K type strain sequencing project: providing services to taxonomists for standard genome sequencing and annotation.</title>
        <authorList>
            <consortium name="The Broad Institute Genomics Platform"/>
            <consortium name="The Broad Institute Genome Sequencing Center for Infectious Disease"/>
            <person name="Wu L."/>
            <person name="Ma J."/>
        </authorList>
    </citation>
    <scope>NUCLEOTIDE SEQUENCE [LARGE SCALE GENOMIC DNA]</scope>
    <source>
        <strain evidence="3">CGMCC 1.12471</strain>
    </source>
</reference>